<comment type="caution">
    <text evidence="1">The sequence shown here is derived from an EMBL/GenBank/DDBJ whole genome shotgun (WGS) entry which is preliminary data.</text>
</comment>
<keyword evidence="2" id="KW-1185">Reference proteome</keyword>
<evidence type="ECO:0000313" key="2">
    <source>
        <dbReference type="Proteomes" id="UP000247515"/>
    </source>
</evidence>
<dbReference type="Proteomes" id="UP000247515">
    <property type="component" value="Unassembled WGS sequence"/>
</dbReference>
<proteinExistence type="predicted"/>
<protein>
    <submittedName>
        <fullName evidence="1">Uncharacterized protein DUF3363</fullName>
    </submittedName>
</protein>
<gene>
    <name evidence="1" type="ORF">C7400_1312</name>
</gene>
<reference evidence="1 2" key="1">
    <citation type="submission" date="2018-05" db="EMBL/GenBank/DDBJ databases">
        <title>Genomic Encyclopedia of Type Strains, Phase IV (KMG-V): Genome sequencing to study the core and pangenomes of soil and plant-associated prokaryotes.</title>
        <authorList>
            <person name="Whitman W."/>
        </authorList>
    </citation>
    <scope>NUCLEOTIDE SEQUENCE [LARGE SCALE GENOMIC DNA]</scope>
    <source>
        <strain evidence="1 2">SIr-6563</strain>
    </source>
</reference>
<dbReference type="InterPro" id="IPR021795">
    <property type="entry name" value="DUF3363"/>
</dbReference>
<evidence type="ECO:0000313" key="1">
    <source>
        <dbReference type="EMBL" id="PXX07133.1"/>
    </source>
</evidence>
<name>A0ABX5MGX6_9BURK</name>
<accession>A0ABX5MGX6</accession>
<dbReference type="Pfam" id="PF11843">
    <property type="entry name" value="DUF3363"/>
    <property type="match status" value="1"/>
</dbReference>
<organism evidence="1 2">
    <name type="scientific">Paraburkholderia tropica</name>
    <dbReference type="NCBI Taxonomy" id="92647"/>
    <lineage>
        <taxon>Bacteria</taxon>
        <taxon>Pseudomonadati</taxon>
        <taxon>Pseudomonadota</taxon>
        <taxon>Betaproteobacteria</taxon>
        <taxon>Burkholderiales</taxon>
        <taxon>Burkholderiaceae</taxon>
        <taxon>Paraburkholderia</taxon>
    </lineage>
</organism>
<dbReference type="EMBL" id="QJJV01000031">
    <property type="protein sequence ID" value="PXX07133.1"/>
    <property type="molecule type" value="Genomic_DNA"/>
</dbReference>
<sequence>MTKQGLAEHRVYRVTLARCLLATLRALAKASQDIAAETGLEHRPVADEQRVAGIYRRSVMLASGR</sequence>